<proteinExistence type="predicted"/>
<feature type="transmembrane region" description="Helical" evidence="2">
    <location>
        <begin position="21"/>
        <end position="39"/>
    </location>
</feature>
<dbReference type="Pfam" id="PF20009">
    <property type="entry name" value="GEVED"/>
    <property type="match status" value="1"/>
</dbReference>
<keyword evidence="2" id="KW-1133">Transmembrane helix</keyword>
<dbReference type="InterPro" id="IPR045474">
    <property type="entry name" value="GEVED"/>
</dbReference>
<keyword evidence="2" id="KW-0812">Transmembrane</keyword>
<protein>
    <recommendedName>
        <fullName evidence="3">GEVED domain-containing protein</fullName>
    </recommendedName>
</protein>
<organism evidence="4">
    <name type="scientific">Leucothrix mucor</name>
    <dbReference type="NCBI Taxonomy" id="45248"/>
    <lineage>
        <taxon>Bacteria</taxon>
        <taxon>Pseudomonadati</taxon>
        <taxon>Pseudomonadota</taxon>
        <taxon>Gammaproteobacteria</taxon>
        <taxon>Thiotrichales</taxon>
        <taxon>Thiotrichaceae</taxon>
        <taxon>Leucothrix</taxon>
    </lineage>
</organism>
<comment type="caution">
    <text evidence="4">The sequence shown here is derived from an EMBL/GenBank/DDBJ whole genome shotgun (WGS) entry which is preliminary data.</text>
</comment>
<evidence type="ECO:0000256" key="1">
    <source>
        <dbReference type="SAM" id="MobiDB-lite"/>
    </source>
</evidence>
<reference evidence="4" key="1">
    <citation type="journal article" date="2020" name="mSystems">
        <title>Genome- and Community-Level Interaction Insights into Carbon Utilization and Element Cycling Functions of Hydrothermarchaeota in Hydrothermal Sediment.</title>
        <authorList>
            <person name="Zhou Z."/>
            <person name="Liu Y."/>
            <person name="Xu W."/>
            <person name="Pan J."/>
            <person name="Luo Z.H."/>
            <person name="Li M."/>
        </authorList>
    </citation>
    <scope>NUCLEOTIDE SEQUENCE [LARGE SCALE GENOMIC DNA]</scope>
    <source>
        <strain evidence="4">HyVt-493</strain>
    </source>
</reference>
<keyword evidence="2" id="KW-0472">Membrane</keyword>
<feature type="domain" description="GEVED" evidence="3">
    <location>
        <begin position="547"/>
        <end position="619"/>
    </location>
</feature>
<sequence>MHNAMLIADELVIKEKRGGQIVWLLLILLVFLIILTPELHAEGTKTWQPDPNSTSNLYITSPTSNTAGVRSFAGYLSQPNMKMYVHIEDPDNEMLYIGFSGSGYQFRIASPTGAIVHGPYSVTGNITSHAMAVAGPNILNAGGYSTANAMFKFDPQGLPSGDYSIEFSSAVSMQWFDITVTTKGASPTEIKGRLWSQAWQVNCGSFTSALKAKFYARDEKGYVTQVNFAEAGIKPYVGQFSFNDTGTGSSGNVAEDRKSVPGAQSGNPVQKVFLNQPDPNVYPLGLDGEVQNLPLKVENPANPTINIDVTQSGRVELVLDFGTTGNYQEAVDKRLFADVNAGLNTIPWDGKRGDGTAVQPRDYPIPVTISYTQGETHFTAYDVEYLDESFVVRTQTTAGLTGPNILFWDDSRISQDPGLPPNQKVNTDVGSVARQPWSTRAYGDVNTINTWWFSYRDYLTATVLMPGDYGDAPNSYGGATHKVLATPTVYLGSVPPDEENQVTTTLDGTGDDSDGIDDEDAFSSLPNIYTADSSYALNVPCVGTAKVAGWVDFNQSGAFEAAERAEADCTTGQATLSWAGLTGLSTGAIYARFRIASDATQIASPTGGASDGEVEDYALSIRENSASGQVTDSTG</sequence>
<dbReference type="EMBL" id="DRMS01000134">
    <property type="protein sequence ID" value="HFC91784.1"/>
    <property type="molecule type" value="Genomic_DNA"/>
</dbReference>
<dbReference type="AlphaFoldDB" id="A0A7V2SYK3"/>
<name>A0A7V2SYK3_LEUMU</name>
<dbReference type="Proteomes" id="UP000885750">
    <property type="component" value="Unassembled WGS sequence"/>
</dbReference>
<gene>
    <name evidence="4" type="ORF">ENJ51_03130</name>
</gene>
<evidence type="ECO:0000313" key="4">
    <source>
        <dbReference type="EMBL" id="HFC91784.1"/>
    </source>
</evidence>
<evidence type="ECO:0000259" key="3">
    <source>
        <dbReference type="Pfam" id="PF20009"/>
    </source>
</evidence>
<feature type="non-terminal residue" evidence="4">
    <location>
        <position position="635"/>
    </location>
</feature>
<accession>A0A7V2SYK3</accession>
<evidence type="ECO:0000256" key="2">
    <source>
        <dbReference type="SAM" id="Phobius"/>
    </source>
</evidence>
<feature type="region of interest" description="Disordered" evidence="1">
    <location>
        <begin position="247"/>
        <end position="268"/>
    </location>
</feature>